<evidence type="ECO:0000256" key="6">
    <source>
        <dbReference type="ARBA" id="ARBA00048109"/>
    </source>
</evidence>
<gene>
    <name evidence="8" type="ORF">Ocin01_09408</name>
</gene>
<dbReference type="OMA" id="MNRICAK"/>
<keyword evidence="4" id="KW-0808">Transferase</keyword>
<name>A0A1D2MWE0_ORCCI</name>
<dbReference type="InterPro" id="IPR004255">
    <property type="entry name" value="O-acyltransferase_WSD1_N"/>
</dbReference>
<dbReference type="STRING" id="48709.A0A1D2MWE0"/>
<dbReference type="PANTHER" id="PTHR31650">
    <property type="entry name" value="O-ACYLTRANSFERASE (WSD1-LIKE) FAMILY PROTEIN"/>
    <property type="match status" value="1"/>
</dbReference>
<dbReference type="AlphaFoldDB" id="A0A1D2MWE0"/>
<protein>
    <recommendedName>
        <fullName evidence="3">diacylglycerol O-acyltransferase</fullName>
        <ecNumber evidence="3">2.3.1.20</ecNumber>
    </recommendedName>
</protein>
<proteinExistence type="predicted"/>
<evidence type="ECO:0000256" key="1">
    <source>
        <dbReference type="ARBA" id="ARBA00004771"/>
    </source>
</evidence>
<sequence length="478" mass="53957">MLGLECNYYYPGRYELASGKTAYLGVKLHGSSKSYIHGYKIIRGVPDMNRICAKLQEVFTKTSDKFGYFCWDKKVPFDVTKHVRLLDDFDPEEIVDEARLVEICSKLAPRDCGEEMPQWEVLMIPKFRMAGELEDEEITHYALIVRIHHAYCDGISYVLLVNNFLADVPGELPIDPTKGFNNAVWIKVYIWAKILTVGPMNFFTNLGMLLVTKSMYGVERYSLSKIFAKSSVVGMDKLRKLRLASGTSVTSITIAAVFAALNKTHLRLWPGKPVPKTLHLASVGVMLPYTEEKRLVNQFTMWPYTAPLKVDDPKKRLAKTYEEVRRCASQPDPVFDFYMQRALGSLPKFLHKILFNLSGTPIMLSNVPGYKTSVKLLEGDGIGISTQSYCGRIHFSAISDPKVIPNATELRMFLEEIVNQIDIMAKAYSPSEDKADGLLALGQSDAEKSNLHKMRDANDNEATIRIFFVIIQTIYVSG</sequence>
<comment type="catalytic activity">
    <reaction evidence="6">
        <text>an acyl-CoA + a 1,2-diacyl-sn-glycerol = a triacyl-sn-glycerol + CoA</text>
        <dbReference type="Rhea" id="RHEA:10868"/>
        <dbReference type="ChEBI" id="CHEBI:17815"/>
        <dbReference type="ChEBI" id="CHEBI:57287"/>
        <dbReference type="ChEBI" id="CHEBI:58342"/>
        <dbReference type="ChEBI" id="CHEBI:64615"/>
        <dbReference type="EC" id="2.3.1.20"/>
    </reaction>
</comment>
<evidence type="ECO:0000259" key="7">
    <source>
        <dbReference type="Pfam" id="PF03007"/>
    </source>
</evidence>
<evidence type="ECO:0000256" key="5">
    <source>
        <dbReference type="ARBA" id="ARBA00023315"/>
    </source>
</evidence>
<dbReference type="GO" id="GO:0004144">
    <property type="term" value="F:diacylglycerol O-acyltransferase activity"/>
    <property type="evidence" value="ECO:0007669"/>
    <property type="project" value="UniProtKB-EC"/>
</dbReference>
<organism evidence="8 9">
    <name type="scientific">Orchesella cincta</name>
    <name type="common">Springtail</name>
    <name type="synonym">Podura cincta</name>
    <dbReference type="NCBI Taxonomy" id="48709"/>
    <lineage>
        <taxon>Eukaryota</taxon>
        <taxon>Metazoa</taxon>
        <taxon>Ecdysozoa</taxon>
        <taxon>Arthropoda</taxon>
        <taxon>Hexapoda</taxon>
        <taxon>Collembola</taxon>
        <taxon>Entomobryomorpha</taxon>
        <taxon>Entomobryoidea</taxon>
        <taxon>Orchesellidae</taxon>
        <taxon>Orchesellinae</taxon>
        <taxon>Orchesella</taxon>
    </lineage>
</organism>
<comment type="pathway">
    <text evidence="2">Lipid metabolism.</text>
</comment>
<keyword evidence="5" id="KW-0012">Acyltransferase</keyword>
<dbReference type="GO" id="GO:0019432">
    <property type="term" value="P:triglyceride biosynthetic process"/>
    <property type="evidence" value="ECO:0007669"/>
    <property type="project" value="UniProtKB-UniPathway"/>
</dbReference>
<dbReference type="EC" id="2.3.1.20" evidence="3"/>
<dbReference type="OrthoDB" id="10507779at2759"/>
<comment type="caution">
    <text evidence="8">The sequence shown here is derived from an EMBL/GenBank/DDBJ whole genome shotgun (WGS) entry which is preliminary data.</text>
</comment>
<dbReference type="GO" id="GO:0005886">
    <property type="term" value="C:plasma membrane"/>
    <property type="evidence" value="ECO:0007669"/>
    <property type="project" value="TreeGrafter"/>
</dbReference>
<accession>A0A1D2MWE0</accession>
<keyword evidence="9" id="KW-1185">Reference proteome</keyword>
<dbReference type="UniPathway" id="UPA00282"/>
<evidence type="ECO:0000313" key="9">
    <source>
        <dbReference type="Proteomes" id="UP000094527"/>
    </source>
</evidence>
<dbReference type="PANTHER" id="PTHR31650:SF1">
    <property type="entry name" value="WAX ESTER SYNTHASE_DIACYLGLYCEROL ACYLTRANSFERASE 4-RELATED"/>
    <property type="match status" value="1"/>
</dbReference>
<dbReference type="InterPro" id="IPR045034">
    <property type="entry name" value="O-acyltransferase_WSD1-like"/>
</dbReference>
<dbReference type="Proteomes" id="UP000094527">
    <property type="component" value="Unassembled WGS sequence"/>
</dbReference>
<feature type="domain" description="O-acyltransferase WSD1-like N-terminal" evidence="7">
    <location>
        <begin position="51"/>
        <end position="171"/>
    </location>
</feature>
<dbReference type="Pfam" id="PF03007">
    <property type="entry name" value="WS_DGAT_cat"/>
    <property type="match status" value="1"/>
</dbReference>
<reference evidence="8 9" key="1">
    <citation type="journal article" date="2016" name="Genome Biol. Evol.">
        <title>Gene Family Evolution Reflects Adaptation to Soil Environmental Stressors in the Genome of the Collembolan Orchesella cincta.</title>
        <authorList>
            <person name="Faddeeva-Vakhrusheva A."/>
            <person name="Derks M.F."/>
            <person name="Anvar S.Y."/>
            <person name="Agamennone V."/>
            <person name="Suring W."/>
            <person name="Smit S."/>
            <person name="van Straalen N.M."/>
            <person name="Roelofs D."/>
        </authorList>
    </citation>
    <scope>NUCLEOTIDE SEQUENCE [LARGE SCALE GENOMIC DNA]</scope>
    <source>
        <tissue evidence="8">Mixed pool</tissue>
    </source>
</reference>
<evidence type="ECO:0000256" key="4">
    <source>
        <dbReference type="ARBA" id="ARBA00022679"/>
    </source>
</evidence>
<evidence type="ECO:0000256" key="2">
    <source>
        <dbReference type="ARBA" id="ARBA00005189"/>
    </source>
</evidence>
<evidence type="ECO:0000313" key="8">
    <source>
        <dbReference type="EMBL" id="ODM97261.1"/>
    </source>
</evidence>
<comment type="pathway">
    <text evidence="1">Glycerolipid metabolism; triacylglycerol biosynthesis.</text>
</comment>
<dbReference type="EMBL" id="LJIJ01000458">
    <property type="protein sequence ID" value="ODM97261.1"/>
    <property type="molecule type" value="Genomic_DNA"/>
</dbReference>
<evidence type="ECO:0000256" key="3">
    <source>
        <dbReference type="ARBA" id="ARBA00013244"/>
    </source>
</evidence>